<proteinExistence type="predicted"/>
<dbReference type="SUPFAM" id="SSF53756">
    <property type="entry name" value="UDP-Glycosyltransferase/glycogen phosphorylase"/>
    <property type="match status" value="1"/>
</dbReference>
<dbReference type="RefSeq" id="WP_377088462.1">
    <property type="nucleotide sequence ID" value="NZ_JBHSJL010000014.1"/>
</dbReference>
<dbReference type="InterPro" id="IPR001296">
    <property type="entry name" value="Glyco_trans_1"/>
</dbReference>
<dbReference type="EC" id="2.4.-.-" evidence="2"/>
<feature type="domain" description="Glycosyl transferase family 1" evidence="1">
    <location>
        <begin position="141"/>
        <end position="285"/>
    </location>
</feature>
<name>A0ABW4ZFE7_9BACT</name>
<evidence type="ECO:0000313" key="2">
    <source>
        <dbReference type="EMBL" id="MFD2160297.1"/>
    </source>
</evidence>
<protein>
    <submittedName>
        <fullName evidence="2">Glycosyltransferase</fullName>
        <ecNumber evidence="2">2.4.-.-</ecNumber>
    </submittedName>
</protein>
<dbReference type="Pfam" id="PF00534">
    <property type="entry name" value="Glycos_transf_1"/>
    <property type="match status" value="1"/>
</dbReference>
<dbReference type="Proteomes" id="UP001597389">
    <property type="component" value="Unassembled WGS sequence"/>
</dbReference>
<keyword evidence="2" id="KW-0808">Transferase</keyword>
<dbReference type="Gene3D" id="3.40.50.2000">
    <property type="entry name" value="Glycogen Phosphorylase B"/>
    <property type="match status" value="1"/>
</dbReference>
<evidence type="ECO:0000259" key="1">
    <source>
        <dbReference type="Pfam" id="PF00534"/>
    </source>
</evidence>
<accession>A0ABW4ZFE7</accession>
<sequence>MHIIVSSAYPLSSPKGNTVTAKRITDLLYMGGHTAEAINSDMPPSADAMIALHATKTLDSSKYFKAQYPKSKLIIYLTGTDLYQDQPNRRQEFYDALNLADALVISQESSLNSVPGPFRSKTFCVHPSVFLPEESTVPAPPKPSFALVGHLRPVKNPFLLNRALDIIRSVELHAYTLGSALDPDMVKAALEWQYHDPRFKWLYNVPYPQALSWMRQVDFTLNTSHSEGGSNAVAESIALGTPVLASRIEGNVGLLGDDYEGYFEPDNAASLAKLIDRAIHDSSFSDTLHAQIESLQPKFHPDQEIDAWLKIL</sequence>
<dbReference type="CDD" id="cd03801">
    <property type="entry name" value="GT4_PimA-like"/>
    <property type="match status" value="1"/>
</dbReference>
<dbReference type="PANTHER" id="PTHR46401">
    <property type="entry name" value="GLYCOSYLTRANSFERASE WBBK-RELATED"/>
    <property type="match status" value="1"/>
</dbReference>
<organism evidence="2 3">
    <name type="scientific">Rubritalea tangerina</name>
    <dbReference type="NCBI Taxonomy" id="430798"/>
    <lineage>
        <taxon>Bacteria</taxon>
        <taxon>Pseudomonadati</taxon>
        <taxon>Verrucomicrobiota</taxon>
        <taxon>Verrucomicrobiia</taxon>
        <taxon>Verrucomicrobiales</taxon>
        <taxon>Rubritaleaceae</taxon>
        <taxon>Rubritalea</taxon>
    </lineage>
</organism>
<keyword evidence="3" id="KW-1185">Reference proteome</keyword>
<gene>
    <name evidence="2" type="ORF">ACFSW8_15445</name>
</gene>
<dbReference type="GO" id="GO:0016757">
    <property type="term" value="F:glycosyltransferase activity"/>
    <property type="evidence" value="ECO:0007669"/>
    <property type="project" value="UniProtKB-KW"/>
</dbReference>
<dbReference type="EMBL" id="JBHUJB010000076">
    <property type="protein sequence ID" value="MFD2160297.1"/>
    <property type="molecule type" value="Genomic_DNA"/>
</dbReference>
<keyword evidence="2" id="KW-0328">Glycosyltransferase</keyword>
<comment type="caution">
    <text evidence="2">The sequence shown here is derived from an EMBL/GenBank/DDBJ whole genome shotgun (WGS) entry which is preliminary data.</text>
</comment>
<reference evidence="3" key="1">
    <citation type="journal article" date="2019" name="Int. J. Syst. Evol. Microbiol.">
        <title>The Global Catalogue of Microorganisms (GCM) 10K type strain sequencing project: providing services to taxonomists for standard genome sequencing and annotation.</title>
        <authorList>
            <consortium name="The Broad Institute Genomics Platform"/>
            <consortium name="The Broad Institute Genome Sequencing Center for Infectious Disease"/>
            <person name="Wu L."/>
            <person name="Ma J."/>
        </authorList>
    </citation>
    <scope>NUCLEOTIDE SEQUENCE [LARGE SCALE GENOMIC DNA]</scope>
    <source>
        <strain evidence="3">CCUG 57942</strain>
    </source>
</reference>
<dbReference type="PANTHER" id="PTHR46401:SF8">
    <property type="entry name" value="BLL6006 PROTEIN"/>
    <property type="match status" value="1"/>
</dbReference>
<evidence type="ECO:0000313" key="3">
    <source>
        <dbReference type="Proteomes" id="UP001597389"/>
    </source>
</evidence>